<dbReference type="Proteomes" id="UP000246316">
    <property type="component" value="Segment"/>
</dbReference>
<evidence type="ECO:0000313" key="1">
    <source>
        <dbReference type="EMBL" id="AWD90486.1"/>
    </source>
</evidence>
<proteinExistence type="predicted"/>
<accession>A0A2S1GM75</accession>
<organism evidence="1 2">
    <name type="scientific">Erwinia phage Cronus</name>
    <dbReference type="NCBI Taxonomy" id="2163633"/>
    <lineage>
        <taxon>Viruses</taxon>
        <taxon>Duplodnaviria</taxon>
        <taxon>Heunggongvirae</taxon>
        <taxon>Uroviricota</taxon>
        <taxon>Caudoviricetes</taxon>
        <taxon>Pantevenvirales</taxon>
        <taxon>Straboviridae</taxon>
        <taxon>Tevenvirinae</taxon>
        <taxon>Risoevirus</taxon>
        <taxon>Risoevirus cronus</taxon>
        <taxon>Roskildevirus cronus</taxon>
    </lineage>
</organism>
<dbReference type="RefSeq" id="YP_010094994.1">
    <property type="nucleotide sequence ID" value="NC_055743.1"/>
</dbReference>
<dbReference type="Gene3D" id="3.40.50.2000">
    <property type="entry name" value="Glycogen Phosphorylase B"/>
    <property type="match status" value="2"/>
</dbReference>
<dbReference type="GO" id="GO:0016740">
    <property type="term" value="F:transferase activity"/>
    <property type="evidence" value="ECO:0007669"/>
    <property type="project" value="UniProtKB-KW"/>
</dbReference>
<keyword evidence="2" id="KW-1185">Reference proteome</keyword>
<evidence type="ECO:0000313" key="2">
    <source>
        <dbReference type="Proteomes" id="UP000246316"/>
    </source>
</evidence>
<dbReference type="KEGG" id="vg:65112628"/>
<protein>
    <submittedName>
        <fullName evidence="1">DNA alpha-glucosyltransferase</fullName>
    </submittedName>
</protein>
<reference evidence="1" key="1">
    <citation type="submission" date="2018-03" db="EMBL/GenBank/DDBJ databases">
        <title>Phage therapy in agriculture - a green tech approach to combat plant pathogenic bacteria.</title>
        <authorList>
            <person name="Carstens A.B."/>
            <person name="Djurhuus A.M."/>
            <person name="Hansen L.H."/>
        </authorList>
    </citation>
    <scope>NUCLEOTIDE SEQUENCE [LARGE SCALE GENOMIC DNA]</scope>
</reference>
<dbReference type="EMBL" id="MH059636">
    <property type="protein sequence ID" value="AWD90486.1"/>
    <property type="molecule type" value="Genomic_DNA"/>
</dbReference>
<name>A0A2S1GM75_9CAUD</name>
<dbReference type="Pfam" id="PF11440">
    <property type="entry name" value="AGT"/>
    <property type="match status" value="1"/>
</dbReference>
<dbReference type="GeneID" id="65112628"/>
<sequence>MKVCILMARGVEGCGVTKFTVEQMDWFIKNGHDVKVVSSADKKYTRHSAHVLQNHVALKFAKDYDQLVKEVNDCEILIINSVPANNFPQEAIDSYLKMLDNISDKVRVVTYQHDHRAASLRRNAGLFETIQRSDILFSHSPQGDFDQKIMKEAFPNTLDALFGDDPKVEPPVYNFQPSMNLQVIRDKFWKPVSEINTDIHRWIGRTTSWKGYDLMIPFHDSHLEPAGKTTILEGIEKSPAFIVVKEKYKIQVHKDTTTIDIAPGQCSQIAGPYINSQMLERMSRSGFGYQLSKLPPQYMYRSLEYTHLELACSGTIPVFHRIQGNQLRHRVEDKKLTEYDSGIIWLDNDNKDEVLEQIKELSSDKVLYNKTREKAYEFIHYHQDSEYCFKEQFDIMTK</sequence>
<dbReference type="InterPro" id="IPR016223">
    <property type="entry name" value="DNA_alpha-glucosyltransferase"/>
</dbReference>